<dbReference type="EMBL" id="CP011307">
    <property type="protein sequence ID" value="ALP94885.1"/>
    <property type="molecule type" value="Genomic_DNA"/>
</dbReference>
<feature type="compositionally biased region" description="Polar residues" evidence="1">
    <location>
        <begin position="1015"/>
        <end position="1025"/>
    </location>
</feature>
<dbReference type="KEGG" id="ibu:IB211_02494c"/>
<feature type="domain" description="PepSY" evidence="2">
    <location>
        <begin position="941"/>
        <end position="1004"/>
    </location>
</feature>
<dbReference type="AlphaFoldDB" id="A0A0S2W6A7"/>
<feature type="domain" description="PepSY" evidence="2">
    <location>
        <begin position="659"/>
        <end position="722"/>
    </location>
</feature>
<dbReference type="PATRIC" id="fig|1297617.4.peg.2566"/>
<feature type="domain" description="Anti-sigma factor RsgI-like middle" evidence="3">
    <location>
        <begin position="66"/>
        <end position="179"/>
    </location>
</feature>
<evidence type="ECO:0000313" key="4">
    <source>
        <dbReference type="EMBL" id="ALP94885.1"/>
    </source>
</evidence>
<accession>A0A0S2W6A7</accession>
<reference evidence="5" key="2">
    <citation type="submission" date="2015-04" db="EMBL/GenBank/DDBJ databases">
        <title>A butyrogenic pathway from the amino acid lysine in a human gut commensal.</title>
        <authorList>
            <person name="de Vos W.M."/>
            <person name="Bui N.T.P."/>
            <person name="Plugge C.M."/>
            <person name="Ritari J."/>
        </authorList>
    </citation>
    <scope>NUCLEOTIDE SEQUENCE [LARGE SCALE GENOMIC DNA]</scope>
    <source>
        <strain evidence="5">AF211</strain>
    </source>
</reference>
<gene>
    <name evidence="4" type="ORF">IB211_02494c</name>
</gene>
<feature type="domain" description="PepSY" evidence="2">
    <location>
        <begin position="518"/>
        <end position="580"/>
    </location>
</feature>
<evidence type="ECO:0000259" key="2">
    <source>
        <dbReference type="Pfam" id="PF03413"/>
    </source>
</evidence>
<evidence type="ECO:0000313" key="5">
    <source>
        <dbReference type="Proteomes" id="UP000064844"/>
    </source>
</evidence>
<dbReference type="Pfam" id="PF23750">
    <property type="entry name" value="RsgI_M"/>
    <property type="match status" value="1"/>
</dbReference>
<dbReference type="InterPro" id="IPR025711">
    <property type="entry name" value="PepSY"/>
</dbReference>
<dbReference type="Proteomes" id="UP000064844">
    <property type="component" value="Chromosome"/>
</dbReference>
<feature type="region of interest" description="Disordered" evidence="1">
    <location>
        <begin position="1012"/>
        <end position="1032"/>
    </location>
</feature>
<dbReference type="RefSeq" id="WP_058118213.1">
    <property type="nucleotide sequence ID" value="NZ_CP011307.1"/>
</dbReference>
<organism evidence="4 5">
    <name type="scientific">Intestinimonas butyriciproducens</name>
    <dbReference type="NCBI Taxonomy" id="1297617"/>
    <lineage>
        <taxon>Bacteria</taxon>
        <taxon>Bacillati</taxon>
        <taxon>Bacillota</taxon>
        <taxon>Clostridia</taxon>
        <taxon>Eubacteriales</taxon>
        <taxon>Intestinimonas</taxon>
    </lineage>
</organism>
<protein>
    <recommendedName>
        <fullName evidence="6">PepSY domain-containing protein</fullName>
    </recommendedName>
</protein>
<reference evidence="4 5" key="1">
    <citation type="journal article" date="2015" name="Nat. Commun.">
        <title>Production of butyrate from lysine and the Amadori product fructoselysine by a human gut commensal.</title>
        <authorList>
            <person name="Bui T.P."/>
            <person name="Ritari J."/>
            <person name="Boeren S."/>
            <person name="de Waard P."/>
            <person name="Plugge C.M."/>
            <person name="de Vos W.M."/>
        </authorList>
    </citation>
    <scope>NUCLEOTIDE SEQUENCE [LARGE SCALE GENOMIC DNA]</scope>
    <source>
        <strain evidence="4 5">AF211</strain>
    </source>
</reference>
<feature type="domain" description="PepSY" evidence="2">
    <location>
        <begin position="800"/>
        <end position="863"/>
    </location>
</feature>
<proteinExistence type="predicted"/>
<evidence type="ECO:0008006" key="6">
    <source>
        <dbReference type="Google" id="ProtNLM"/>
    </source>
</evidence>
<name>A0A0S2W6A7_9FIRM</name>
<feature type="domain" description="PepSY" evidence="2">
    <location>
        <begin position="379"/>
        <end position="441"/>
    </location>
</feature>
<dbReference type="InterPro" id="IPR055431">
    <property type="entry name" value="RsgI_M"/>
</dbReference>
<sequence length="1032" mass="114632">MKTEVLLRSIGKINDELIADAESEANTKRKPGWAKLGTMAACLALVLCTGIATHAIRNNATAGTFTMDVNPSVEYTIAKSGSVKNVRCLNSDAENALSDVALGKQSVETALTRTVAAYEACGYMENGEATVLISFDSRLDANAELKASLSAEIRKALEQTDAVGTLVFHSELTENAEAAKIAGEFHVSLGRADWILTAANKTGLPTDEVARMSLDELLKFQEVSGISSVSVSKFISLEEAKKIALKDAKLDELTQKIVFTREELSRNQGKPCYLLEFYTGTNQYFYQIDAKSGSIIYAGKFITLSEAKKIALDDAGCKDKVSFTEETLVSGGIKTPYYRLVFADAKTQWTYRIDAVLGIVLEKKQKETATTEIDTADFISLEEAKKIALKDAGLDEATQKIVFTREELNRNSGKPCYILEFYTAKKQYSYKVDAKNGNIMEAYHFILLADAKKIALDDAGVNVKVVFTTEELVAGGIKTPYYRFVFADTKTQWTYRIDAVLGTVLEKQQKEIVTTDFISLEEAKEIALKDAGLNEATQKIVFTREELNRNQGKPCYILEFYTAKKQYSYKVDAKDGSIMEAYHFILLADAKKIALDDAGVSEKVTFTEETLVAGGIKSPYYYFAFESDSARWTYKIDAVLGVIMDKTCDKIIPPAPEFIGLEKAKQIALEDAGLNETAQKIVFTREELSRNQGKPCYVLEFYTAKKQYSYKVDAKDGSIIEAYHFILLADAKKIALDDAGVSEKVTFTEETLVAGGIKSPYYYFAFESASARWTYKIDAVLGVIMDKTCDKIIPPAPEFIGLEKAKQIALEDAGLNETAQKIVFTREELSRNQGKPCYVLEFYTAKKQYSYKVDAKDGSIIEAYHFILLADAKKIALDDAGVSEKVTFTEETLVAGGIKSPYYYFAFESASARWTYKIDAVLGVIMDKTCDKIIPPAPEFIGLEKAKQIALEDAGLDETAQKIVFTREELSRNQGKPCYILEFYTDKCAYSYKIDAVSGEIIGKKTEWFSRQESETVPNTSQNSDSKQRRGN</sequence>
<dbReference type="STRING" id="1297617.IB211_02494c"/>
<dbReference type="Pfam" id="PF03413">
    <property type="entry name" value="PepSY"/>
    <property type="match status" value="6"/>
</dbReference>
<feature type="domain" description="PepSY" evidence="2">
    <location>
        <begin position="235"/>
        <end position="296"/>
    </location>
</feature>
<evidence type="ECO:0000259" key="3">
    <source>
        <dbReference type="Pfam" id="PF23750"/>
    </source>
</evidence>
<dbReference type="Gene3D" id="3.10.450.40">
    <property type="match status" value="8"/>
</dbReference>
<evidence type="ECO:0000256" key="1">
    <source>
        <dbReference type="SAM" id="MobiDB-lite"/>
    </source>
</evidence>
<keyword evidence="5" id="KW-1185">Reference proteome</keyword>